<evidence type="ECO:0000256" key="1">
    <source>
        <dbReference type="ARBA" id="ARBA00004173"/>
    </source>
</evidence>
<dbReference type="SUPFAM" id="SSF54565">
    <property type="entry name" value="Ribosomal protein S16"/>
    <property type="match status" value="1"/>
</dbReference>
<keyword evidence="4" id="KW-0496">Mitochondrion</keyword>
<dbReference type="EMBL" id="AMQN01003303">
    <property type="status" value="NOT_ANNOTATED_CDS"/>
    <property type="molecule type" value="Genomic_DNA"/>
</dbReference>
<dbReference type="Gene3D" id="3.30.1320.10">
    <property type="match status" value="1"/>
</dbReference>
<dbReference type="GO" id="GO:0005763">
    <property type="term" value="C:mitochondrial small ribosomal subunit"/>
    <property type="evidence" value="ECO:0007669"/>
    <property type="project" value="TreeGrafter"/>
</dbReference>
<evidence type="ECO:0000313" key="9">
    <source>
        <dbReference type="EnsemblMetazoa" id="CapteP105534"/>
    </source>
</evidence>
<accession>R7TCB3</accession>
<dbReference type="OrthoDB" id="407221at2759"/>
<evidence type="ECO:0000256" key="6">
    <source>
        <dbReference type="ARBA" id="ARBA00035263"/>
    </source>
</evidence>
<dbReference type="PANTHER" id="PTHR12919:SF20">
    <property type="entry name" value="SMALL RIBOSOMAL SUBUNIT PROTEIN BS16M"/>
    <property type="match status" value="1"/>
</dbReference>
<evidence type="ECO:0000313" key="8">
    <source>
        <dbReference type="EMBL" id="ELT89142.1"/>
    </source>
</evidence>
<dbReference type="NCBIfam" id="TIGR00002">
    <property type="entry name" value="S16"/>
    <property type="match status" value="1"/>
</dbReference>
<evidence type="ECO:0000313" key="10">
    <source>
        <dbReference type="Proteomes" id="UP000014760"/>
    </source>
</evidence>
<dbReference type="FunCoup" id="R7TCB3">
    <property type="interactions" value="1056"/>
</dbReference>
<dbReference type="EnsemblMetazoa" id="CapteT105534">
    <property type="protein sequence ID" value="CapteP105534"/>
    <property type="gene ID" value="CapteG105534"/>
</dbReference>
<dbReference type="GO" id="GO:0005743">
    <property type="term" value="C:mitochondrial inner membrane"/>
    <property type="evidence" value="ECO:0007669"/>
    <property type="project" value="UniProtKB-ARBA"/>
</dbReference>
<dbReference type="Pfam" id="PF00886">
    <property type="entry name" value="Ribosomal_S16"/>
    <property type="match status" value="1"/>
</dbReference>
<protein>
    <recommendedName>
        <fullName evidence="6">Small ribosomal subunit protein bS16m</fullName>
    </recommendedName>
    <alternativeName>
        <fullName evidence="7">28S ribosomal protein S16, mitochondrial</fullName>
    </alternativeName>
</protein>
<organism evidence="8">
    <name type="scientific">Capitella teleta</name>
    <name type="common">Polychaete worm</name>
    <dbReference type="NCBI Taxonomy" id="283909"/>
    <lineage>
        <taxon>Eukaryota</taxon>
        <taxon>Metazoa</taxon>
        <taxon>Spiralia</taxon>
        <taxon>Lophotrochozoa</taxon>
        <taxon>Annelida</taxon>
        <taxon>Polychaeta</taxon>
        <taxon>Sedentaria</taxon>
        <taxon>Scolecida</taxon>
        <taxon>Capitellidae</taxon>
        <taxon>Capitella</taxon>
    </lineage>
</organism>
<dbReference type="GO" id="GO:0003735">
    <property type="term" value="F:structural constituent of ribosome"/>
    <property type="evidence" value="ECO:0007669"/>
    <property type="project" value="InterPro"/>
</dbReference>
<keyword evidence="3" id="KW-0689">Ribosomal protein</keyword>
<reference evidence="9" key="3">
    <citation type="submission" date="2015-06" db="UniProtKB">
        <authorList>
            <consortium name="EnsemblMetazoa"/>
        </authorList>
    </citation>
    <scope>IDENTIFICATION</scope>
</reference>
<evidence type="ECO:0000256" key="2">
    <source>
        <dbReference type="ARBA" id="ARBA00006668"/>
    </source>
</evidence>
<evidence type="ECO:0000256" key="3">
    <source>
        <dbReference type="ARBA" id="ARBA00022980"/>
    </source>
</evidence>
<comment type="subcellular location">
    <subcellularLocation>
        <location evidence="1">Mitochondrion</location>
    </subcellularLocation>
</comment>
<dbReference type="InterPro" id="IPR000307">
    <property type="entry name" value="Ribosomal_bS16"/>
</dbReference>
<reference evidence="10" key="1">
    <citation type="submission" date="2012-12" db="EMBL/GenBank/DDBJ databases">
        <authorList>
            <person name="Hellsten U."/>
            <person name="Grimwood J."/>
            <person name="Chapman J.A."/>
            <person name="Shapiro H."/>
            <person name="Aerts A."/>
            <person name="Otillar R.P."/>
            <person name="Terry A.Y."/>
            <person name="Boore J.L."/>
            <person name="Simakov O."/>
            <person name="Marletaz F."/>
            <person name="Cho S.-J."/>
            <person name="Edsinger-Gonzales E."/>
            <person name="Havlak P."/>
            <person name="Kuo D.-H."/>
            <person name="Larsson T."/>
            <person name="Lv J."/>
            <person name="Arendt D."/>
            <person name="Savage R."/>
            <person name="Osoegawa K."/>
            <person name="de Jong P."/>
            <person name="Lindberg D.R."/>
            <person name="Seaver E.C."/>
            <person name="Weisblat D.A."/>
            <person name="Putnam N.H."/>
            <person name="Grigoriev I.V."/>
            <person name="Rokhsar D.S."/>
        </authorList>
    </citation>
    <scope>NUCLEOTIDE SEQUENCE</scope>
    <source>
        <strain evidence="10">I ESC-2004</strain>
    </source>
</reference>
<evidence type="ECO:0000256" key="7">
    <source>
        <dbReference type="ARBA" id="ARBA00035438"/>
    </source>
</evidence>
<gene>
    <name evidence="8" type="ORF">CAPTEDRAFT_105534</name>
</gene>
<proteinExistence type="inferred from homology"/>
<dbReference type="OMA" id="PNDYNER"/>
<dbReference type="STRING" id="283909.R7TCB3"/>
<dbReference type="PANTHER" id="PTHR12919">
    <property type="entry name" value="30S RIBOSOMAL PROTEIN S16"/>
    <property type="match status" value="1"/>
</dbReference>
<evidence type="ECO:0000256" key="5">
    <source>
        <dbReference type="ARBA" id="ARBA00023274"/>
    </source>
</evidence>
<dbReference type="EMBL" id="KB311498">
    <property type="protein sequence ID" value="ELT89142.1"/>
    <property type="molecule type" value="Genomic_DNA"/>
</dbReference>
<dbReference type="FunFam" id="3.30.1320.10:FF:000004">
    <property type="entry name" value="28S ribosomal protein S16, mitochondrial"/>
    <property type="match status" value="1"/>
</dbReference>
<dbReference type="AlphaFoldDB" id="R7TCB3"/>
<keyword evidence="10" id="KW-1185">Reference proteome</keyword>
<comment type="similarity">
    <text evidence="2">Belongs to the bacterial ribosomal protein bS16 family.</text>
</comment>
<keyword evidence="5" id="KW-0687">Ribonucleoprotein</keyword>
<dbReference type="GO" id="GO:0032543">
    <property type="term" value="P:mitochondrial translation"/>
    <property type="evidence" value="ECO:0007669"/>
    <property type="project" value="TreeGrafter"/>
</dbReference>
<dbReference type="HOGENOM" id="CLU_100590_4_0_1"/>
<sequence>MSKHLAIRFALHGCANRPFFHLVVLNQHKARNSRPIEVLGSYDPMPNQNNEKLISINFERLHHWIGIGAQPNKTAAEILGLAGYFPIAPMTYIKAKRNRKILAERELAAAETETTPQETAL</sequence>
<dbReference type="HAMAP" id="MF_00385">
    <property type="entry name" value="Ribosomal_bS16"/>
    <property type="match status" value="1"/>
</dbReference>
<dbReference type="InterPro" id="IPR023803">
    <property type="entry name" value="Ribosomal_bS16_dom_sf"/>
</dbReference>
<name>R7TCB3_CAPTE</name>
<evidence type="ECO:0000256" key="4">
    <source>
        <dbReference type="ARBA" id="ARBA00023128"/>
    </source>
</evidence>
<dbReference type="Proteomes" id="UP000014760">
    <property type="component" value="Unassembled WGS sequence"/>
</dbReference>
<reference evidence="8 10" key="2">
    <citation type="journal article" date="2013" name="Nature">
        <title>Insights into bilaterian evolution from three spiralian genomes.</title>
        <authorList>
            <person name="Simakov O."/>
            <person name="Marletaz F."/>
            <person name="Cho S.J."/>
            <person name="Edsinger-Gonzales E."/>
            <person name="Havlak P."/>
            <person name="Hellsten U."/>
            <person name="Kuo D.H."/>
            <person name="Larsson T."/>
            <person name="Lv J."/>
            <person name="Arendt D."/>
            <person name="Savage R."/>
            <person name="Osoegawa K."/>
            <person name="de Jong P."/>
            <person name="Grimwood J."/>
            <person name="Chapman J.A."/>
            <person name="Shapiro H."/>
            <person name="Aerts A."/>
            <person name="Otillar R.P."/>
            <person name="Terry A.Y."/>
            <person name="Boore J.L."/>
            <person name="Grigoriev I.V."/>
            <person name="Lindberg D.R."/>
            <person name="Seaver E.C."/>
            <person name="Weisblat D.A."/>
            <person name="Putnam N.H."/>
            <person name="Rokhsar D.S."/>
        </authorList>
    </citation>
    <scope>NUCLEOTIDE SEQUENCE</scope>
    <source>
        <strain evidence="8 10">I ESC-2004</strain>
    </source>
</reference>